<evidence type="ECO:0000313" key="5">
    <source>
        <dbReference type="EMBL" id="PJF49116.1"/>
    </source>
</evidence>
<dbReference type="AlphaFoldDB" id="A0A2M8QH37"/>
<dbReference type="InterPro" id="IPR006140">
    <property type="entry name" value="D-isomer_DH_NAD-bd"/>
</dbReference>
<dbReference type="Gene3D" id="3.40.50.720">
    <property type="entry name" value="NAD(P)-binding Rossmann-like Domain"/>
    <property type="match status" value="2"/>
</dbReference>
<organism evidence="5 6">
    <name type="scientific">Candidatus Thermofonsia Clade 3 bacterium</name>
    <dbReference type="NCBI Taxonomy" id="2364212"/>
    <lineage>
        <taxon>Bacteria</taxon>
        <taxon>Bacillati</taxon>
        <taxon>Chloroflexota</taxon>
        <taxon>Candidatus Thermofontia</taxon>
        <taxon>Candidatus Thermofonsia Clade 3</taxon>
    </lineage>
</organism>
<dbReference type="FunFam" id="3.40.50.720:FF:000203">
    <property type="entry name" value="D-3-phosphoglycerate dehydrogenase (SerA)"/>
    <property type="match status" value="1"/>
</dbReference>
<dbReference type="Pfam" id="PF02826">
    <property type="entry name" value="2-Hacid_dh_C"/>
    <property type="match status" value="1"/>
</dbReference>
<keyword evidence="2" id="KW-0560">Oxidoreductase</keyword>
<name>A0A2M8QH37_9CHLR</name>
<reference evidence="5 6" key="1">
    <citation type="submission" date="2017-11" db="EMBL/GenBank/DDBJ databases">
        <title>Evolution of Phototrophy in the Chloroflexi Phylum Driven by Horizontal Gene Transfer.</title>
        <authorList>
            <person name="Ward L.M."/>
            <person name="Hemp J."/>
            <person name="Shih P.M."/>
            <person name="Mcglynn S.E."/>
            <person name="Fischer W."/>
        </authorList>
    </citation>
    <scope>NUCLEOTIDE SEQUENCE [LARGE SCALE GENOMIC DNA]</scope>
    <source>
        <strain evidence="5">JP3_7</strain>
    </source>
</reference>
<dbReference type="SUPFAM" id="SSF51735">
    <property type="entry name" value="NAD(P)-binding Rossmann-fold domains"/>
    <property type="match status" value="1"/>
</dbReference>
<dbReference type="EMBL" id="PGTN01000001">
    <property type="protein sequence ID" value="PJF49116.1"/>
    <property type="molecule type" value="Genomic_DNA"/>
</dbReference>
<evidence type="ECO:0000313" key="6">
    <source>
        <dbReference type="Proteomes" id="UP000230790"/>
    </source>
</evidence>
<dbReference type="GO" id="GO:0051287">
    <property type="term" value="F:NAD binding"/>
    <property type="evidence" value="ECO:0007669"/>
    <property type="project" value="InterPro"/>
</dbReference>
<sequence length="368" mass="40204">MDHPGLSSCAGRRHRDGCVCALKTPVSTWLELLYLAHGMTRPLTIVSTGPFSADSIALFEQSAPGIRFHPFPKATPDEIPADVLATADVYYAYGELPSRAAAPKLRWVQMHWAGVDSAIHDPLFASGEVILTTGAGIHAVNVGEYTLMMMLALAHRLPMAFKMMQAGAWRDDRAAFMPMELRGATLGLIGYGQIGRAVARLARAFGMRVIALRKRIPTEDERHDEDVTFIRRDQLPMLLAQSDFVVVAAPLTPETRRLLDAGALGQMKPTAFLINVGRGAVVDEQALASAIAEGRIAGAALDVFEQEPLPDDSPLWRLAAEYRVVLTPHIAGQTPHYEARAAALFAENLRRFSRGQPLINQVDFSQGY</sequence>
<evidence type="ECO:0000256" key="1">
    <source>
        <dbReference type="ARBA" id="ARBA00005854"/>
    </source>
</evidence>
<dbReference type="PANTHER" id="PTHR43333">
    <property type="entry name" value="2-HACID_DH_C DOMAIN-CONTAINING PROTEIN"/>
    <property type="match status" value="1"/>
</dbReference>
<proteinExistence type="inferred from homology"/>
<dbReference type="CDD" id="cd05300">
    <property type="entry name" value="2-Hacid_dh_1"/>
    <property type="match status" value="1"/>
</dbReference>
<evidence type="ECO:0000256" key="3">
    <source>
        <dbReference type="ARBA" id="ARBA00023027"/>
    </source>
</evidence>
<evidence type="ECO:0000256" key="2">
    <source>
        <dbReference type="ARBA" id="ARBA00023002"/>
    </source>
</evidence>
<dbReference type="InterPro" id="IPR029753">
    <property type="entry name" value="D-isomer_DH_CS"/>
</dbReference>
<accession>A0A2M8QH37</accession>
<dbReference type="SUPFAM" id="SSF52283">
    <property type="entry name" value="Formate/glycerate dehydrogenase catalytic domain-like"/>
    <property type="match status" value="1"/>
</dbReference>
<evidence type="ECO:0000259" key="4">
    <source>
        <dbReference type="Pfam" id="PF02826"/>
    </source>
</evidence>
<protein>
    <submittedName>
        <fullName evidence="5">D-2-hydroxyacid dehydrogenase</fullName>
    </submittedName>
</protein>
<dbReference type="InterPro" id="IPR036291">
    <property type="entry name" value="NAD(P)-bd_dom_sf"/>
</dbReference>
<feature type="domain" description="D-isomer specific 2-hydroxyacid dehydrogenase NAD-binding" evidence="4">
    <location>
        <begin position="147"/>
        <end position="331"/>
    </location>
</feature>
<dbReference type="PANTHER" id="PTHR43333:SF1">
    <property type="entry name" value="D-ISOMER SPECIFIC 2-HYDROXYACID DEHYDROGENASE NAD-BINDING DOMAIN-CONTAINING PROTEIN"/>
    <property type="match status" value="1"/>
</dbReference>
<dbReference type="GO" id="GO:0016616">
    <property type="term" value="F:oxidoreductase activity, acting on the CH-OH group of donors, NAD or NADP as acceptor"/>
    <property type="evidence" value="ECO:0007669"/>
    <property type="project" value="UniProtKB-ARBA"/>
</dbReference>
<dbReference type="PROSITE" id="PS00671">
    <property type="entry name" value="D_2_HYDROXYACID_DH_3"/>
    <property type="match status" value="1"/>
</dbReference>
<gene>
    <name evidence="5" type="ORF">CUN48_00030</name>
</gene>
<comment type="caution">
    <text evidence="5">The sequence shown here is derived from an EMBL/GenBank/DDBJ whole genome shotgun (WGS) entry which is preliminary data.</text>
</comment>
<comment type="similarity">
    <text evidence="1">Belongs to the D-isomer specific 2-hydroxyacid dehydrogenase family.</text>
</comment>
<keyword evidence="3" id="KW-0520">NAD</keyword>
<dbReference type="Proteomes" id="UP000230790">
    <property type="component" value="Unassembled WGS sequence"/>
</dbReference>